<dbReference type="SUPFAM" id="SSF55447">
    <property type="entry name" value="CO dehydrogenase flavoprotein C-terminal domain-like"/>
    <property type="match status" value="1"/>
</dbReference>
<keyword evidence="8 21" id="KW-0001">2Fe-2S</keyword>
<dbReference type="InterPro" id="IPR005107">
    <property type="entry name" value="CO_DH_flav_C"/>
</dbReference>
<proteinExistence type="inferred from homology"/>
<feature type="binding site" evidence="21">
    <location>
        <position position="25"/>
    </location>
    <ligand>
        <name>[2Fe-2S] cluster</name>
        <dbReference type="ChEBI" id="CHEBI:190135"/>
        <label>1</label>
    </ligand>
</feature>
<keyword evidence="15" id="KW-0576">Peroxisome</keyword>
<dbReference type="PIRSF" id="PIRSF000127">
    <property type="entry name" value="Xanthine_DH"/>
    <property type="match status" value="1"/>
</dbReference>
<dbReference type="Gene3D" id="3.30.365.10">
    <property type="entry name" value="Aldehyde oxidase/xanthine dehydrogenase, molybdopterin binding domain"/>
    <property type="match status" value="4"/>
</dbReference>
<keyword evidence="12 21" id="KW-0408">Iron</keyword>
<dbReference type="SUPFAM" id="SSF47741">
    <property type="entry name" value="CO dehydrogenase ISP C-domain like"/>
    <property type="match status" value="1"/>
</dbReference>
<evidence type="ECO:0000256" key="15">
    <source>
        <dbReference type="ARBA" id="ARBA00023140"/>
    </source>
</evidence>
<evidence type="ECO:0000256" key="5">
    <source>
        <dbReference type="ARBA" id="ARBA00013123"/>
    </source>
</evidence>
<dbReference type="GO" id="GO:0043546">
    <property type="term" value="F:molybdopterin cofactor binding"/>
    <property type="evidence" value="ECO:0007669"/>
    <property type="project" value="InterPro"/>
</dbReference>
<evidence type="ECO:0000256" key="1">
    <source>
        <dbReference type="ARBA" id="ARBA00001974"/>
    </source>
</evidence>
<keyword evidence="13 21" id="KW-0411">Iron-sulfur</keyword>
<evidence type="ECO:0000256" key="17">
    <source>
        <dbReference type="ARBA" id="ARBA00049017"/>
    </source>
</evidence>
<organism evidence="24 25">
    <name type="scientific">Trichoplax adhaerens</name>
    <name type="common">Trichoplax reptans</name>
    <dbReference type="NCBI Taxonomy" id="10228"/>
    <lineage>
        <taxon>Eukaryota</taxon>
        <taxon>Metazoa</taxon>
        <taxon>Placozoa</taxon>
        <taxon>Uniplacotomia</taxon>
        <taxon>Trichoplacea</taxon>
        <taxon>Trichoplacidae</taxon>
        <taxon>Trichoplax</taxon>
    </lineage>
</organism>
<evidence type="ECO:0000256" key="10">
    <source>
        <dbReference type="ARBA" id="ARBA00022827"/>
    </source>
</evidence>
<protein>
    <recommendedName>
        <fullName evidence="5">xanthine dehydrogenase</fullName>
        <ecNumber evidence="5">1.17.1.4</ecNumber>
    </recommendedName>
</protein>
<dbReference type="EMBL" id="DS985246">
    <property type="protein sequence ID" value="EDV24049.1"/>
    <property type="molecule type" value="Genomic_DNA"/>
</dbReference>
<dbReference type="InterPro" id="IPR001041">
    <property type="entry name" value="2Fe-2S_ferredoxin-type"/>
</dbReference>
<feature type="binding site" evidence="21">
    <location>
        <position position="55"/>
    </location>
    <ligand>
        <name>[2Fe-2S] cluster</name>
        <dbReference type="ChEBI" id="CHEBI:190135"/>
        <label>1</label>
    </ligand>
</feature>
<feature type="binding site" evidence="21">
    <location>
        <position position="132"/>
    </location>
    <ligand>
        <name>[2Fe-2S] cluster</name>
        <dbReference type="ChEBI" id="CHEBI:190135"/>
        <label>2</label>
    </ligand>
</feature>
<evidence type="ECO:0000256" key="6">
    <source>
        <dbReference type="ARBA" id="ARBA00022505"/>
    </source>
</evidence>
<dbReference type="CTD" id="6754788"/>
<dbReference type="GO" id="GO:0005777">
    <property type="term" value="C:peroxisome"/>
    <property type="evidence" value="ECO:0007669"/>
    <property type="project" value="UniProtKB-SubCell"/>
</dbReference>
<evidence type="ECO:0000256" key="7">
    <source>
        <dbReference type="ARBA" id="ARBA00022630"/>
    </source>
</evidence>
<dbReference type="eggNOG" id="KOG0430">
    <property type="taxonomic scope" value="Eukaryota"/>
</dbReference>
<feature type="binding site" evidence="20">
    <location>
        <position position="845"/>
    </location>
    <ligand>
        <name>substrate</name>
    </ligand>
</feature>
<dbReference type="Gene3D" id="3.10.20.30">
    <property type="match status" value="1"/>
</dbReference>
<dbReference type="FunFam" id="3.10.20.30:FF:000015">
    <property type="entry name" value="Aldehyde oxidase 1"/>
    <property type="match status" value="1"/>
</dbReference>
<dbReference type="EC" id="1.17.1.4" evidence="5"/>
<dbReference type="Gene3D" id="3.30.43.10">
    <property type="entry name" value="Uridine Diphospho-n-acetylenolpyruvylglucosamine Reductase, domain 2"/>
    <property type="match status" value="1"/>
</dbReference>
<dbReference type="OMA" id="FESDRCT"/>
<feature type="binding site" evidence="20">
    <location>
        <position position="879"/>
    </location>
    <ligand>
        <name>substrate</name>
    </ligand>
</feature>
<comment type="cofactor">
    <cofactor evidence="21">
        <name>[2Fe-2S] cluster</name>
        <dbReference type="ChEBI" id="CHEBI:190135"/>
    </cofactor>
    <text evidence="21">Binds 2 [2Fe-2S] clusters.</text>
</comment>
<dbReference type="CDD" id="cd00207">
    <property type="entry name" value="fer2"/>
    <property type="match status" value="1"/>
</dbReference>
<evidence type="ECO:0000256" key="16">
    <source>
        <dbReference type="ARBA" id="ARBA00034078"/>
    </source>
</evidence>
<feature type="binding site" evidence="20">
    <location>
        <begin position="306"/>
        <end position="310"/>
    </location>
    <ligand>
        <name>FAD</name>
        <dbReference type="ChEBI" id="CHEBI:57692"/>
    </ligand>
</feature>
<feature type="binding site" evidence="21">
    <location>
        <position position="98"/>
    </location>
    <ligand>
        <name>[2Fe-2S] cluster</name>
        <dbReference type="ChEBI" id="CHEBI:190135"/>
        <label>2</label>
    </ligand>
</feature>
<dbReference type="FunFam" id="3.30.465.10:FF:000004">
    <property type="entry name" value="Xanthine dehydrogenase/oxidase"/>
    <property type="match status" value="1"/>
</dbReference>
<feature type="binding site" evidence="21">
    <location>
        <position position="732"/>
    </location>
    <ligand>
        <name>Mo-molybdopterin</name>
        <dbReference type="ChEBI" id="CHEBI:71302"/>
    </ligand>
    <ligandPart>
        <name>Mo</name>
        <dbReference type="ChEBI" id="CHEBI:28685"/>
    </ligandPart>
</feature>
<dbReference type="PANTHER" id="PTHR45444:SF3">
    <property type="entry name" value="XANTHINE DEHYDROGENASE"/>
    <property type="match status" value="1"/>
</dbReference>
<dbReference type="NCBIfam" id="TIGR02963">
    <property type="entry name" value="xanthine_xdhA"/>
    <property type="match status" value="1"/>
</dbReference>
<dbReference type="SMART" id="SM01008">
    <property type="entry name" value="Ald_Xan_dh_C"/>
    <property type="match status" value="1"/>
</dbReference>
<gene>
    <name evidence="24" type="ORF">TRIADDRAFT_26606</name>
</gene>
<dbReference type="InterPro" id="IPR036010">
    <property type="entry name" value="2Fe-2S_ferredoxin-like_sf"/>
</dbReference>
<dbReference type="FunFam" id="3.30.43.10:FF:000001">
    <property type="entry name" value="Xanthine dehydrogenase/oxidase"/>
    <property type="match status" value="1"/>
</dbReference>
<dbReference type="RefSeq" id="XP_002113575.1">
    <property type="nucleotide sequence ID" value="XM_002113539.1"/>
</dbReference>
<evidence type="ECO:0000256" key="3">
    <source>
        <dbReference type="ARBA" id="ARBA00006849"/>
    </source>
</evidence>
<dbReference type="PhylomeDB" id="B3S0Q9"/>
<evidence type="ECO:0000256" key="14">
    <source>
        <dbReference type="ARBA" id="ARBA00023027"/>
    </source>
</evidence>
<dbReference type="InterPro" id="IPR014307">
    <property type="entry name" value="Xanthine_DH_ssu"/>
</dbReference>
<dbReference type="InterPro" id="IPR036856">
    <property type="entry name" value="Ald_Oxase/Xan_DH_a/b_sf"/>
</dbReference>
<dbReference type="FunFam" id="3.30.390.50:FF:000001">
    <property type="entry name" value="Xanthine dehydrogenase oxidase"/>
    <property type="match status" value="1"/>
</dbReference>
<evidence type="ECO:0000313" key="24">
    <source>
        <dbReference type="EMBL" id="EDV24049.1"/>
    </source>
</evidence>
<dbReference type="Pfam" id="PF02738">
    <property type="entry name" value="MoCoBD_1"/>
    <property type="match status" value="1"/>
</dbReference>
<evidence type="ECO:0000256" key="9">
    <source>
        <dbReference type="ARBA" id="ARBA00022723"/>
    </source>
</evidence>
<dbReference type="SUPFAM" id="SSF54292">
    <property type="entry name" value="2Fe-2S ferredoxin-like"/>
    <property type="match status" value="1"/>
</dbReference>
<dbReference type="SUPFAM" id="SSF54665">
    <property type="entry name" value="CO dehydrogenase molybdoprotein N-domain-like"/>
    <property type="match status" value="1"/>
</dbReference>
<feature type="binding site" evidence="21">
    <location>
        <position position="30"/>
    </location>
    <ligand>
        <name>[2Fe-2S] cluster</name>
        <dbReference type="ChEBI" id="CHEBI:190135"/>
        <label>1</label>
    </ligand>
</feature>
<dbReference type="Gene3D" id="3.30.465.10">
    <property type="match status" value="1"/>
</dbReference>
<feature type="binding site" evidence="21">
    <location>
        <position position="1044"/>
    </location>
    <ligand>
        <name>Mo-molybdopterin</name>
        <dbReference type="ChEBI" id="CHEBI:71302"/>
    </ligand>
    <ligandPart>
        <name>Mo</name>
        <dbReference type="ChEBI" id="CHEBI:28685"/>
    </ligandPart>
</feature>
<dbReference type="InterPro" id="IPR016166">
    <property type="entry name" value="FAD-bd_PCMH"/>
</dbReference>
<dbReference type="PROSITE" id="PS51085">
    <property type="entry name" value="2FE2S_FER_2"/>
    <property type="match status" value="1"/>
</dbReference>
<dbReference type="InterPro" id="IPR036884">
    <property type="entry name" value="2Fe-2S-bd_dom_sf"/>
</dbReference>
<evidence type="ECO:0000256" key="11">
    <source>
        <dbReference type="ARBA" id="ARBA00023002"/>
    </source>
</evidence>
<sequence>NPQPEWTLLYFLRHHLRLTGTKLVCGEGGCGACTVMVSKYDKFEQKVIHYSVNSCLIPLCTLDHAAVTTVEGIGSTENKIHPVQERIAKAHGSQCGFCTPGFVMSMYTLLRNNSQPTEEDIEDACESNLCRCTGYRPILDGFKSFSKNDLDCKLYKLSDLMDYDPSQDIIFPPELLLLKDKSTTSLEIHGKNITWFRPCSLDELLSLKRDYPKAKLVIGNTEIGVETKFKDISYPVLISPSEIPPLNVVNYSDEGIEIGSCVSLTKMNQILRDAIEKLPEYKTRIFAGIVEMLRWFAGHQTRNVGSIVGNIMTASPISDLNPLFLASKTKLYVQSADNEKKVITMDESFFTGYRKTCLDDDEVVISILIPFTSENEYFLGFKQARRRSDDISIVNAGMRVVVEKSLSQSNYLIKDCTLSFGGMAPVTVIAQRASHFLTGREWNKNLTELIIPLLNEDMPLAFSTPGGMVEYRKALVCSFFFKFYLTVTSQLLPSENFIEAEIPPSYLSATSVFKKDPTRSIQVFEKPDSNQAQDDALRRPMVHTSALKQTTGEAVYCDDMPTFSNELFAGLVLSQRPHAIIESVDYKDALSMPGVHSHVTAKDVKGSNLFGVIQADEEIFATKEVTCVGQLIGVILADTKEHANEAAKAVHVVYEDLPAILTIERAIQADSYYPYDKQFNVEGIEKEIEKSDHVLEGDIRIGGQEHFYLEPQSCVALPKLESGEMEIFVTSQGSFFIQESICKALDIPFNRVIIRIKRLGGGFGGKESRTIIIALAASIGAQSSKRPVRCVLDRDVDMSITGTRHPYLFKYKVGFGSTGIINALRLRMYANCGNSLDLSPAVMSRTLLTCSSCYRIPHFDISPYLCKTNIPSNTAFRGFGSPQGVFAIETILTEIAINCGITQLQVREINLYKDGDITHYGDVIEESRVRTVLNEVIKSSNFHKRKVDVESYNRENRWKKRGISVIPLSYPVGFNIRFMNQGGALVIIYLDGSVLLSHGGIEMGQGLHTKMTQICSHILGVPTDKIYLIETNSSNIPNATQTAASSSTDLNGAAIANACEKLRNRIKPFQEANPKGKWEDWVKAAYLNRVNLSANGFYRFKNLKLCRYKCLNKTYLYRTYGAAVSEVEIDTLTGDFHILRTDIVMDVGKSLNPAVDIGQIEGGFIQGVGLYTLEDHIFSPTGYLLTRGPGTYKIPSSTDIPNEFYVYLLPKVPNKYAIYSSKGIGEPPLLLGSSVFFAIKDAIIAARFPYADISNIFRFDSPATCERIRMMCNDEITALVNLNSNKDCIDFCNMKVIKYYPSCIGHHS</sequence>
<keyword evidence="7" id="KW-0285">Flavoprotein</keyword>
<feature type="binding site" evidence="20">
    <location>
        <position position="296"/>
    </location>
    <ligand>
        <name>FAD</name>
        <dbReference type="ChEBI" id="CHEBI:57692"/>
    </ligand>
</feature>
<evidence type="ECO:0000256" key="21">
    <source>
        <dbReference type="PIRSR" id="PIRSR000127-3"/>
    </source>
</evidence>
<feature type="binding site" evidence="21">
    <location>
        <position position="877"/>
    </location>
    <ligand>
        <name>Mo-molybdopterin</name>
        <dbReference type="ChEBI" id="CHEBI:71302"/>
    </ligand>
    <ligandPart>
        <name>Mo</name>
        <dbReference type="ChEBI" id="CHEBI:28685"/>
    </ligandPart>
</feature>
<dbReference type="InterPro" id="IPR002888">
    <property type="entry name" value="2Fe-2S-bd"/>
</dbReference>
<dbReference type="OrthoDB" id="8300278at2759"/>
<feature type="domain" description="FAD-binding PCMH-type" evidence="23">
    <location>
        <begin position="188"/>
        <end position="374"/>
    </location>
</feature>
<keyword evidence="25" id="KW-1185">Reference proteome</keyword>
<feature type="binding site" evidence="20">
    <location>
        <begin position="216"/>
        <end position="223"/>
    </location>
    <ligand>
        <name>FAD</name>
        <dbReference type="ChEBI" id="CHEBI:57692"/>
    </ligand>
</feature>
<evidence type="ECO:0000256" key="2">
    <source>
        <dbReference type="ARBA" id="ARBA00004275"/>
    </source>
</evidence>
<evidence type="ECO:0000259" key="22">
    <source>
        <dbReference type="PROSITE" id="PS51085"/>
    </source>
</evidence>
<dbReference type="FunFam" id="3.30.365.10:FF:000004">
    <property type="entry name" value="Xanthine dehydrogenase oxidase"/>
    <property type="match status" value="1"/>
</dbReference>
<evidence type="ECO:0000256" key="8">
    <source>
        <dbReference type="ARBA" id="ARBA00022714"/>
    </source>
</evidence>
<dbReference type="Gene3D" id="3.30.390.50">
    <property type="entry name" value="CO dehydrogenase flavoprotein, C-terminal domain"/>
    <property type="match status" value="1"/>
</dbReference>
<dbReference type="InterPro" id="IPR006058">
    <property type="entry name" value="2Fe2S_fd_BS"/>
</dbReference>
<dbReference type="SMART" id="SM01092">
    <property type="entry name" value="CO_deh_flav_C"/>
    <property type="match status" value="1"/>
</dbReference>
<dbReference type="PROSITE" id="PS51387">
    <property type="entry name" value="FAD_PCMH"/>
    <property type="match status" value="1"/>
</dbReference>
<evidence type="ECO:0000256" key="19">
    <source>
        <dbReference type="PIRSR" id="PIRSR000127-1"/>
    </source>
</evidence>
<dbReference type="FunFam" id="3.30.365.10:FF:000003">
    <property type="entry name" value="Aldehyde oxidase 1"/>
    <property type="match status" value="1"/>
</dbReference>
<comment type="cofactor">
    <cofactor evidence="1 20">
        <name>FAD</name>
        <dbReference type="ChEBI" id="CHEBI:57692"/>
    </cofactor>
</comment>
<dbReference type="Pfam" id="PF20256">
    <property type="entry name" value="MoCoBD_2"/>
    <property type="match status" value="1"/>
</dbReference>
<dbReference type="GO" id="GO:0016491">
    <property type="term" value="F:oxidoreductase activity"/>
    <property type="evidence" value="ECO:0000318"/>
    <property type="project" value="GO_Central"/>
</dbReference>
<feature type="binding site" evidence="21">
    <location>
        <position position="33"/>
    </location>
    <ligand>
        <name>[2Fe-2S] cluster</name>
        <dbReference type="ChEBI" id="CHEBI:190135"/>
        <label>1</label>
    </ligand>
</feature>
<feature type="active site" description="Proton acceptor" evidence="19">
    <location>
        <position position="1226"/>
    </location>
</feature>
<keyword evidence="9 21" id="KW-0479">Metal-binding</keyword>
<dbReference type="InterPro" id="IPR036683">
    <property type="entry name" value="CO_DH_flav_C_dom_sf"/>
</dbReference>
<dbReference type="InterPro" id="IPR022407">
    <property type="entry name" value="OxRdtase_Mopterin_BS"/>
</dbReference>
<comment type="catalytic activity">
    <reaction evidence="17">
        <text>xanthine + NAD(+) + H2O = urate + NADH + H(+)</text>
        <dbReference type="Rhea" id="RHEA:16669"/>
        <dbReference type="ChEBI" id="CHEBI:15377"/>
        <dbReference type="ChEBI" id="CHEBI:15378"/>
        <dbReference type="ChEBI" id="CHEBI:17712"/>
        <dbReference type="ChEBI" id="CHEBI:17775"/>
        <dbReference type="ChEBI" id="CHEBI:57540"/>
        <dbReference type="ChEBI" id="CHEBI:57945"/>
        <dbReference type="EC" id="1.17.1.4"/>
    </reaction>
</comment>
<dbReference type="Pfam" id="PF01799">
    <property type="entry name" value="Fer2_2"/>
    <property type="match status" value="1"/>
</dbReference>
<dbReference type="InterPro" id="IPR036318">
    <property type="entry name" value="FAD-bd_PCMH-like_sf"/>
</dbReference>
<dbReference type="GeneID" id="6754788"/>
<dbReference type="FunFam" id="3.90.1170.50:FF:000001">
    <property type="entry name" value="Aldehyde oxidase 1"/>
    <property type="match status" value="1"/>
</dbReference>
<dbReference type="InterPro" id="IPR016208">
    <property type="entry name" value="Ald_Oxase/xanthine_DH-like"/>
</dbReference>
<feature type="binding site" evidence="21">
    <location>
        <position position="130"/>
    </location>
    <ligand>
        <name>[2Fe-2S] cluster</name>
        <dbReference type="ChEBI" id="CHEBI:190135"/>
        <label>2</label>
    </ligand>
</feature>
<comment type="cofactor">
    <cofactor evidence="21">
        <name>Mo-molybdopterin</name>
        <dbReference type="ChEBI" id="CHEBI:71302"/>
    </cofactor>
    <text evidence="21">Binds 1 Mo-molybdopterin (Mo-MPT) cofactor per subunit.</text>
</comment>
<feature type="binding site" evidence="21">
    <location>
        <position position="763"/>
    </location>
    <ligand>
        <name>Mo-molybdopterin</name>
        <dbReference type="ChEBI" id="CHEBI:71302"/>
    </ligand>
    <ligandPart>
        <name>Mo</name>
        <dbReference type="ChEBI" id="CHEBI:28685"/>
    </ligandPart>
</feature>
<dbReference type="KEGG" id="tad:TRIADDRAFT_26606"/>
<dbReference type="PROSITE" id="PS00559">
    <property type="entry name" value="MOLYBDOPTERIN_EUK"/>
    <property type="match status" value="1"/>
</dbReference>
<feature type="non-terminal residue" evidence="24">
    <location>
        <position position="1"/>
    </location>
</feature>
<dbReference type="FunCoup" id="B3S0Q9">
    <property type="interactions" value="274"/>
</dbReference>
<keyword evidence="6 21" id="KW-0500">Molybdenum</keyword>
<dbReference type="STRING" id="10228.B3S0Q9"/>
<accession>B3S0Q9</accession>
<dbReference type="GO" id="GO:0051537">
    <property type="term" value="F:2 iron, 2 sulfur cluster binding"/>
    <property type="evidence" value="ECO:0007669"/>
    <property type="project" value="UniProtKB-KW"/>
</dbReference>
<dbReference type="Pfam" id="PF00941">
    <property type="entry name" value="FAD_binding_5"/>
    <property type="match status" value="1"/>
</dbReference>
<dbReference type="Pfam" id="PF01315">
    <property type="entry name" value="Ald_Xan_dh_C"/>
    <property type="match status" value="1"/>
</dbReference>
<dbReference type="FunFam" id="3.30.365.10:FF:000002">
    <property type="entry name" value="Xanthine dehydrogenase oxidase"/>
    <property type="match status" value="1"/>
</dbReference>
<dbReference type="GO" id="GO:0071949">
    <property type="term" value="F:FAD binding"/>
    <property type="evidence" value="ECO:0007669"/>
    <property type="project" value="InterPro"/>
</dbReference>
<dbReference type="InterPro" id="IPR016169">
    <property type="entry name" value="FAD-bd_PCMH_sub2"/>
</dbReference>
<dbReference type="InterPro" id="IPR046867">
    <property type="entry name" value="AldOxase/xan_DH_MoCoBD2"/>
</dbReference>
<feature type="domain" description="2Fe-2S ferredoxin-type" evidence="22">
    <location>
        <begin position="1"/>
        <end position="73"/>
    </location>
</feature>
<dbReference type="SUPFAM" id="SSF56003">
    <property type="entry name" value="Molybdenum cofactor-binding domain"/>
    <property type="match status" value="1"/>
</dbReference>
<feature type="binding site" evidence="20">
    <location>
        <position position="767"/>
    </location>
    <ligand>
        <name>substrate</name>
    </ligand>
</feature>
<feature type="binding site" evidence="20">
    <location>
        <position position="319"/>
    </location>
    <ligand>
        <name>FAD</name>
        <dbReference type="ChEBI" id="CHEBI:57692"/>
    </ligand>
</feature>
<evidence type="ECO:0000256" key="13">
    <source>
        <dbReference type="ARBA" id="ARBA00023014"/>
    </source>
</evidence>
<comment type="catalytic activity">
    <reaction evidence="18">
        <text>hypoxanthine + NAD(+) + H2O = xanthine + NADH + H(+)</text>
        <dbReference type="Rhea" id="RHEA:24670"/>
        <dbReference type="ChEBI" id="CHEBI:15377"/>
        <dbReference type="ChEBI" id="CHEBI:15378"/>
        <dbReference type="ChEBI" id="CHEBI:17368"/>
        <dbReference type="ChEBI" id="CHEBI:17712"/>
        <dbReference type="ChEBI" id="CHEBI:57540"/>
        <dbReference type="ChEBI" id="CHEBI:57945"/>
        <dbReference type="EC" id="1.17.1.4"/>
    </reaction>
</comment>
<dbReference type="Gene3D" id="1.10.150.120">
    <property type="entry name" value="[2Fe-2S]-binding domain"/>
    <property type="match status" value="1"/>
</dbReference>
<dbReference type="InterPro" id="IPR016167">
    <property type="entry name" value="FAD-bd_PCMH_sub1"/>
</dbReference>
<name>B3S0Q9_TRIAD</name>
<evidence type="ECO:0000256" key="20">
    <source>
        <dbReference type="PIRSR" id="PIRSR000127-2"/>
    </source>
</evidence>
<dbReference type="Pfam" id="PF03450">
    <property type="entry name" value="CO_deh_flav_C"/>
    <property type="match status" value="1"/>
</dbReference>
<dbReference type="InterPro" id="IPR000674">
    <property type="entry name" value="Ald_Oxase/Xan_DH_a/b"/>
</dbReference>
<evidence type="ECO:0000259" key="23">
    <source>
        <dbReference type="PROSITE" id="PS51387"/>
    </source>
</evidence>
<dbReference type="GO" id="GO:0004854">
    <property type="term" value="F:xanthine dehydrogenase activity"/>
    <property type="evidence" value="ECO:0007669"/>
    <property type="project" value="UniProtKB-EC"/>
</dbReference>
<dbReference type="GO" id="GO:0005506">
    <property type="term" value="F:iron ion binding"/>
    <property type="evidence" value="ECO:0007669"/>
    <property type="project" value="InterPro"/>
</dbReference>
<dbReference type="PANTHER" id="PTHR45444">
    <property type="entry name" value="XANTHINE DEHYDROGENASE"/>
    <property type="match status" value="1"/>
</dbReference>
<comment type="cofactor">
    <cofactor evidence="16">
        <name>[2Fe-2S] cluster</name>
        <dbReference type="ChEBI" id="CHEBI:190135"/>
    </cofactor>
</comment>
<evidence type="ECO:0000256" key="18">
    <source>
        <dbReference type="ARBA" id="ARBA00049517"/>
    </source>
</evidence>
<keyword evidence="10 20" id="KW-0274">FAD</keyword>
<comment type="subunit">
    <text evidence="4">Homodimer.</text>
</comment>
<evidence type="ECO:0000256" key="12">
    <source>
        <dbReference type="ARBA" id="ARBA00023004"/>
    </source>
</evidence>
<dbReference type="InParanoid" id="B3S0Q9"/>
<dbReference type="HOGENOM" id="CLU_001681_1_2_1"/>
<feature type="binding site" evidence="21">
    <location>
        <position position="95"/>
    </location>
    <ligand>
        <name>[2Fe-2S] cluster</name>
        <dbReference type="ChEBI" id="CHEBI:190135"/>
        <label>2</label>
    </ligand>
</feature>
<dbReference type="InterPro" id="IPR012675">
    <property type="entry name" value="Beta-grasp_dom_sf"/>
</dbReference>
<comment type="subcellular location">
    <subcellularLocation>
        <location evidence="2">Peroxisome</location>
    </subcellularLocation>
</comment>
<dbReference type="InterPro" id="IPR008274">
    <property type="entry name" value="AldOxase/xan_DH_MoCoBD1"/>
</dbReference>
<dbReference type="SUPFAM" id="SSF56176">
    <property type="entry name" value="FAD-binding/transporter-associated domain-like"/>
    <property type="match status" value="1"/>
</dbReference>
<dbReference type="InterPro" id="IPR037165">
    <property type="entry name" value="AldOxase/xan_DH_Mopterin-bd_sf"/>
</dbReference>
<feature type="binding site" evidence="20">
    <location>
        <position position="382"/>
    </location>
    <ligand>
        <name>FAD</name>
        <dbReference type="ChEBI" id="CHEBI:57692"/>
    </ligand>
</feature>
<evidence type="ECO:0000256" key="4">
    <source>
        <dbReference type="ARBA" id="ARBA00011738"/>
    </source>
</evidence>
<dbReference type="Gene3D" id="3.90.1170.50">
    <property type="entry name" value="Aldehyde oxidase/xanthine dehydrogenase, a/b hammerhead"/>
    <property type="match status" value="1"/>
</dbReference>
<dbReference type="Pfam" id="PF00111">
    <property type="entry name" value="Fer2"/>
    <property type="match status" value="1"/>
</dbReference>
<reference evidence="24 25" key="1">
    <citation type="journal article" date="2008" name="Nature">
        <title>The Trichoplax genome and the nature of placozoans.</title>
        <authorList>
            <person name="Srivastava M."/>
            <person name="Begovic E."/>
            <person name="Chapman J."/>
            <person name="Putnam N.H."/>
            <person name="Hellsten U."/>
            <person name="Kawashima T."/>
            <person name="Kuo A."/>
            <person name="Mitros T."/>
            <person name="Salamov A."/>
            <person name="Carpenter M.L."/>
            <person name="Signorovitch A.Y."/>
            <person name="Moreno M.A."/>
            <person name="Kamm K."/>
            <person name="Grimwood J."/>
            <person name="Schmutz J."/>
            <person name="Shapiro H."/>
            <person name="Grigoriev I.V."/>
            <person name="Buss L.W."/>
            <person name="Schierwater B."/>
            <person name="Dellaporta S.L."/>
            <person name="Rokhsar D.S."/>
        </authorList>
    </citation>
    <scope>NUCLEOTIDE SEQUENCE [LARGE SCALE GENOMIC DNA]</scope>
    <source>
        <strain evidence="24 25">Grell-BS-1999</strain>
    </source>
</reference>
<keyword evidence="14" id="KW-0520">NAD</keyword>
<evidence type="ECO:0000313" key="25">
    <source>
        <dbReference type="Proteomes" id="UP000009022"/>
    </source>
</evidence>
<dbReference type="InterPro" id="IPR002346">
    <property type="entry name" value="Mopterin_DH_FAD-bd"/>
</dbReference>
<dbReference type="Proteomes" id="UP000009022">
    <property type="component" value="Unassembled WGS sequence"/>
</dbReference>
<comment type="similarity">
    <text evidence="3">Belongs to the xanthine dehydrogenase family.</text>
</comment>
<keyword evidence="11" id="KW-0560">Oxidoreductase</keyword>
<dbReference type="PROSITE" id="PS00197">
    <property type="entry name" value="2FE2S_FER_1"/>
    <property type="match status" value="1"/>
</dbReference>
<dbReference type="GO" id="GO:0006145">
    <property type="term" value="P:purine nucleobase catabolic process"/>
    <property type="evidence" value="ECO:0007669"/>
    <property type="project" value="UniProtKB-ARBA"/>
</dbReference>